<dbReference type="OMA" id="ECSKNWF"/>
<evidence type="ECO:0000313" key="4">
    <source>
        <dbReference type="Proteomes" id="UP000324705"/>
    </source>
</evidence>
<dbReference type="PANTHER" id="PTHR36487">
    <property type="entry name" value="OS09G0296500 PROTEIN-RELATED"/>
    <property type="match status" value="1"/>
</dbReference>
<name>A0A9R0XMH3_TRITD</name>
<dbReference type="AlphaFoldDB" id="A0A9R0XMH3"/>
<protein>
    <recommendedName>
        <fullName evidence="2">DUF7771 domain-containing protein</fullName>
    </recommendedName>
</protein>
<reference evidence="3 4" key="1">
    <citation type="submission" date="2017-09" db="EMBL/GenBank/DDBJ databases">
        <authorList>
            <consortium name="International Durum Wheat Genome Sequencing Consortium (IDWGSC)"/>
            <person name="Milanesi L."/>
        </authorList>
    </citation>
    <scope>NUCLEOTIDE SEQUENCE [LARGE SCALE GENOMIC DNA]</scope>
    <source>
        <strain evidence="4">cv. Svevo</strain>
    </source>
</reference>
<evidence type="ECO:0000256" key="1">
    <source>
        <dbReference type="SAM" id="SignalP"/>
    </source>
</evidence>
<dbReference type="InterPro" id="IPR056673">
    <property type="entry name" value="DUF7771"/>
</dbReference>
<dbReference type="Proteomes" id="UP000324705">
    <property type="component" value="Chromosome 5B"/>
</dbReference>
<dbReference type="Pfam" id="PF24974">
    <property type="entry name" value="DUF7771"/>
    <property type="match status" value="1"/>
</dbReference>
<dbReference type="PANTHER" id="PTHR36487:SF2">
    <property type="entry name" value="B1159F04.1 PROTEIN"/>
    <property type="match status" value="1"/>
</dbReference>
<feature type="signal peptide" evidence="1">
    <location>
        <begin position="1"/>
        <end position="29"/>
    </location>
</feature>
<evidence type="ECO:0000259" key="2">
    <source>
        <dbReference type="Pfam" id="PF24974"/>
    </source>
</evidence>
<keyword evidence="4" id="KW-1185">Reference proteome</keyword>
<evidence type="ECO:0000313" key="3">
    <source>
        <dbReference type="EMBL" id="VAI39078.1"/>
    </source>
</evidence>
<gene>
    <name evidence="3" type="ORF">TRITD_5Bv1G232190</name>
</gene>
<keyword evidence="1" id="KW-0732">Signal</keyword>
<proteinExistence type="predicted"/>
<sequence>MKKSPAALGRRQAITVLVAFVAAANLVRASIAQVCPPPPPESIQRTDVNRPVTIERFVCNIENRMGNKDYEISFGGCDNGISFDVRDGKSTESLCYYSAAGRVGKTVKNFGQPLVLPASTSVACRWVYAGNYMDGVEVWSEDWPEAGSCKDGAGGKCRIVFDEHKVVTLVTAKGRRVLGDVAVKECSKNWFGWLPFGLGCTYPKHDHRYVGRIVQ</sequence>
<dbReference type="Gramene" id="TRITD5Bv1G232190.1">
    <property type="protein sequence ID" value="TRITD5Bv1G232190.1"/>
    <property type="gene ID" value="TRITD5Bv1G232190"/>
</dbReference>
<organism evidence="3 4">
    <name type="scientific">Triticum turgidum subsp. durum</name>
    <name type="common">Durum wheat</name>
    <name type="synonym">Triticum durum</name>
    <dbReference type="NCBI Taxonomy" id="4567"/>
    <lineage>
        <taxon>Eukaryota</taxon>
        <taxon>Viridiplantae</taxon>
        <taxon>Streptophyta</taxon>
        <taxon>Embryophyta</taxon>
        <taxon>Tracheophyta</taxon>
        <taxon>Spermatophyta</taxon>
        <taxon>Magnoliopsida</taxon>
        <taxon>Liliopsida</taxon>
        <taxon>Poales</taxon>
        <taxon>Poaceae</taxon>
        <taxon>BOP clade</taxon>
        <taxon>Pooideae</taxon>
        <taxon>Triticodae</taxon>
        <taxon>Triticeae</taxon>
        <taxon>Triticinae</taxon>
        <taxon>Triticum</taxon>
    </lineage>
</organism>
<accession>A0A9R0XMH3</accession>
<feature type="domain" description="DUF7771" evidence="2">
    <location>
        <begin position="122"/>
        <end position="213"/>
    </location>
</feature>
<dbReference type="EMBL" id="LT934120">
    <property type="protein sequence ID" value="VAI39078.1"/>
    <property type="molecule type" value="Genomic_DNA"/>
</dbReference>
<feature type="chain" id="PRO_5040226386" description="DUF7771 domain-containing protein" evidence="1">
    <location>
        <begin position="30"/>
        <end position="215"/>
    </location>
</feature>